<feature type="compositionally biased region" description="Basic and acidic residues" evidence="6">
    <location>
        <begin position="7"/>
        <end position="21"/>
    </location>
</feature>
<evidence type="ECO:0000259" key="7">
    <source>
        <dbReference type="PROSITE" id="PS50067"/>
    </source>
</evidence>
<evidence type="ECO:0000313" key="9">
    <source>
        <dbReference type="Proteomes" id="UP000256970"/>
    </source>
</evidence>
<dbReference type="AlphaFoldDB" id="A0A383WCM7"/>
<feature type="compositionally biased region" description="Low complexity" evidence="6">
    <location>
        <begin position="1004"/>
        <end position="1021"/>
    </location>
</feature>
<evidence type="ECO:0000256" key="4">
    <source>
        <dbReference type="PROSITE-ProRule" id="PRU00283"/>
    </source>
</evidence>
<evidence type="ECO:0000313" key="8">
    <source>
        <dbReference type="EMBL" id="SZX74942.1"/>
    </source>
</evidence>
<comment type="similarity">
    <text evidence="4">Belongs to the TRAFAC class myosin-kinesin ATPase superfamily. Kinesin family.</text>
</comment>
<protein>
    <recommendedName>
        <fullName evidence="7">Kinesin motor domain-containing protein</fullName>
    </recommendedName>
</protein>
<feature type="domain" description="Kinesin motor" evidence="7">
    <location>
        <begin position="626"/>
        <end position="945"/>
    </location>
</feature>
<organism evidence="8 9">
    <name type="scientific">Tetradesmus obliquus</name>
    <name type="common">Green alga</name>
    <name type="synonym">Acutodesmus obliquus</name>
    <dbReference type="NCBI Taxonomy" id="3088"/>
    <lineage>
        <taxon>Eukaryota</taxon>
        <taxon>Viridiplantae</taxon>
        <taxon>Chlorophyta</taxon>
        <taxon>core chlorophytes</taxon>
        <taxon>Chlorophyceae</taxon>
        <taxon>CS clade</taxon>
        <taxon>Sphaeropleales</taxon>
        <taxon>Scenedesmaceae</taxon>
        <taxon>Tetradesmus</taxon>
    </lineage>
</organism>
<proteinExistence type="inferred from homology"/>
<accession>A0A383WCM7</accession>
<evidence type="ECO:0000256" key="2">
    <source>
        <dbReference type="ARBA" id="ARBA00022840"/>
    </source>
</evidence>
<dbReference type="GO" id="GO:0005524">
    <property type="term" value="F:ATP binding"/>
    <property type="evidence" value="ECO:0007669"/>
    <property type="project" value="UniProtKB-UniRule"/>
</dbReference>
<feature type="binding site" evidence="4">
    <location>
        <begin position="706"/>
        <end position="713"/>
    </location>
    <ligand>
        <name>ATP</name>
        <dbReference type="ChEBI" id="CHEBI:30616"/>
    </ligand>
</feature>
<evidence type="ECO:0000256" key="1">
    <source>
        <dbReference type="ARBA" id="ARBA00022741"/>
    </source>
</evidence>
<feature type="region of interest" description="Disordered" evidence="6">
    <location>
        <begin position="950"/>
        <end position="1021"/>
    </location>
</feature>
<feature type="region of interest" description="Disordered" evidence="6">
    <location>
        <begin position="1"/>
        <end position="34"/>
    </location>
</feature>
<name>A0A383WCM7_TETOB</name>
<dbReference type="GO" id="GO:0007018">
    <property type="term" value="P:microtubule-based movement"/>
    <property type="evidence" value="ECO:0007669"/>
    <property type="project" value="InterPro"/>
</dbReference>
<dbReference type="InterPro" id="IPR027640">
    <property type="entry name" value="Kinesin-like_fam"/>
</dbReference>
<dbReference type="Proteomes" id="UP000256970">
    <property type="component" value="Unassembled WGS sequence"/>
</dbReference>
<dbReference type="STRING" id="3088.A0A383WCM7"/>
<dbReference type="FunFam" id="3.40.850.10:FF:000113">
    <property type="entry name" value="Kinesin-like protein"/>
    <property type="match status" value="1"/>
</dbReference>
<dbReference type="SUPFAM" id="SSF52540">
    <property type="entry name" value="P-loop containing nucleoside triphosphate hydrolases"/>
    <property type="match status" value="1"/>
</dbReference>
<feature type="coiled-coil region" evidence="5">
    <location>
        <begin position="153"/>
        <end position="273"/>
    </location>
</feature>
<dbReference type="PANTHER" id="PTHR47972:SF28">
    <property type="entry name" value="KINESIN-LIKE PROTEIN KLP-3"/>
    <property type="match status" value="1"/>
</dbReference>
<dbReference type="PROSITE" id="PS50067">
    <property type="entry name" value="KINESIN_MOTOR_2"/>
    <property type="match status" value="1"/>
</dbReference>
<dbReference type="GO" id="GO:0008017">
    <property type="term" value="F:microtubule binding"/>
    <property type="evidence" value="ECO:0007669"/>
    <property type="project" value="InterPro"/>
</dbReference>
<dbReference type="PRINTS" id="PR00380">
    <property type="entry name" value="KINESINHEAVY"/>
</dbReference>
<sequence length="1021" mass="110710">MPPVFKKAKEYDPELAKKTLEGEPATATGKAEAGNRQLLVELGLADESEEEQWDADEEANHKHLRLRAKASQSGSEQQGAIAAYYPAGVSANGSKGTAKIVEQLRSRLETSLQKLQADELDEPTKEEVQELLFDQQHQIDLLLRGTSSMRGSMDVLRRSSREIESKNRELQEELVKQHAAALKEMEAKLEKAIQQVQQLQQTTRDRQQQQEANAQHSLQAAGKDVAQLKAKVAELQAALSSKDQALVESEQHAEQLAAQAASLTAATSRLEQECTTHAQQSSSTKQELNQVAEACKAAQHELQSKVAALLLAQTEVDELKQQLDKASTAQQQLQAEYDRTQQQLQQVQAASQQQVQFSTAEAAAHTSKLQTQCSELQQQLEQVQAERQPLQSQVAELLQQQQDISLKHEGLQQQLLVATQGHSQLQVQYQQLEESKLRLQVQCQKAETQLAAASAAAQEQQAAAASNQQQLASQCEAAQQQSQQLQQQVQRLQEDKAGLEGQLQQASAHTRDVEAQLQASAKEYQEACEKLAAHESDSQKLQWKITALQNEHQKLLRSTAEQMKRLQDAASQAQAALATIQAEADKRIAAAEGAALAQVESFKQKWREEFDKRRKLHNLVTELKGNIRVLARIRPMSEKEHSSSGAEAAVRVIDEETLSVAGTSVREYEFDRVFGPMDGQAQVFDEVSGLVTSILDGYNVCIMAYGQTGSGKTYTIEGPAEDPGVNSRALAELFRAAGERSTGFSYAFSASVLEIYNEQIFDLLAGSRDSGDKLDIKEGPQGLFIPGLRVEAVGGAEDVVAVLQKGKQHRSTFATNMNEHSSRSHLVLTIYVKGYDTAKGTSWSSKMHLIDLAGSERVSRSGAEGERLKEAAAINKSLSALGDVVAALQQRSSHVPYRNSKLTRLLEDSLGGSSKTLLVVNCSPAAENANESKCSLDFAARARKVELGAAQRNTDASGSPGSPAAGGSSTPRMSGLSPLNTGGSGSNGGSGASSPRVNRSGGDLSSTARLAASRRAGGLQQ</sequence>
<keyword evidence="1 4" id="KW-0547">Nucleotide-binding</keyword>
<evidence type="ECO:0000256" key="5">
    <source>
        <dbReference type="SAM" id="Coils"/>
    </source>
</evidence>
<feature type="compositionally biased region" description="Gly residues" evidence="6">
    <location>
        <begin position="982"/>
        <end position="991"/>
    </location>
</feature>
<dbReference type="Gene3D" id="3.40.850.10">
    <property type="entry name" value="Kinesin motor domain"/>
    <property type="match status" value="1"/>
</dbReference>
<dbReference type="GO" id="GO:0003777">
    <property type="term" value="F:microtubule motor activity"/>
    <property type="evidence" value="ECO:0007669"/>
    <property type="project" value="InterPro"/>
</dbReference>
<keyword evidence="2 4" id="KW-0067">ATP-binding</keyword>
<keyword evidence="5" id="KW-0175">Coiled coil</keyword>
<dbReference type="Pfam" id="PF00225">
    <property type="entry name" value="Kinesin"/>
    <property type="match status" value="1"/>
</dbReference>
<dbReference type="EMBL" id="FNXT01001221">
    <property type="protein sequence ID" value="SZX74942.1"/>
    <property type="molecule type" value="Genomic_DNA"/>
</dbReference>
<dbReference type="InterPro" id="IPR001752">
    <property type="entry name" value="Kinesin_motor_dom"/>
</dbReference>
<dbReference type="PANTHER" id="PTHR47972">
    <property type="entry name" value="KINESIN-LIKE PROTEIN KLP-3"/>
    <property type="match status" value="1"/>
</dbReference>
<dbReference type="GO" id="GO:0015630">
    <property type="term" value="C:microtubule cytoskeleton"/>
    <property type="evidence" value="ECO:0007669"/>
    <property type="project" value="TreeGrafter"/>
</dbReference>
<dbReference type="SMART" id="SM00129">
    <property type="entry name" value="KISc"/>
    <property type="match status" value="1"/>
</dbReference>
<dbReference type="InterPro" id="IPR027417">
    <property type="entry name" value="P-loop_NTPase"/>
</dbReference>
<keyword evidence="9" id="KW-1185">Reference proteome</keyword>
<dbReference type="InterPro" id="IPR036961">
    <property type="entry name" value="Kinesin_motor_dom_sf"/>
</dbReference>
<dbReference type="InterPro" id="IPR019821">
    <property type="entry name" value="Kinesin_motor_CS"/>
</dbReference>
<feature type="coiled-coil region" evidence="5">
    <location>
        <begin position="309"/>
        <end position="583"/>
    </location>
</feature>
<gene>
    <name evidence="8" type="ORF">BQ4739_LOCUS15259</name>
</gene>
<keyword evidence="3 4" id="KW-0505">Motor protein</keyword>
<evidence type="ECO:0000256" key="3">
    <source>
        <dbReference type="ARBA" id="ARBA00023175"/>
    </source>
</evidence>
<dbReference type="PROSITE" id="PS00411">
    <property type="entry name" value="KINESIN_MOTOR_1"/>
    <property type="match status" value="1"/>
</dbReference>
<reference evidence="8 9" key="1">
    <citation type="submission" date="2016-10" db="EMBL/GenBank/DDBJ databases">
        <authorList>
            <person name="Cai Z."/>
        </authorList>
    </citation>
    <scope>NUCLEOTIDE SEQUENCE [LARGE SCALE GENOMIC DNA]</scope>
</reference>
<feature type="compositionally biased region" description="Low complexity" evidence="6">
    <location>
        <begin position="956"/>
        <end position="981"/>
    </location>
</feature>
<evidence type="ECO:0000256" key="6">
    <source>
        <dbReference type="SAM" id="MobiDB-lite"/>
    </source>
</evidence>